<dbReference type="InterPro" id="IPR009057">
    <property type="entry name" value="Homeodomain-like_sf"/>
</dbReference>
<name>A0A071MIV7_9BURK</name>
<sequence length="102" mass="12429">MKKRFTDQQVIRILREAERPDEHAKDLCRRHNISERTFYRRRDKFGGMDVTDVRRLKELESENERLKRWIPERHEPPSITQIRLHHGHVDDRSMADAARARM</sequence>
<comment type="caution">
    <text evidence="1">The sequence shown here is derived from an EMBL/GenBank/DDBJ whole genome shotgun (WGS) entry which is preliminary data.</text>
</comment>
<accession>A0A071MIV7</accession>
<gene>
    <name evidence="1" type="ORF">DT99_06240</name>
</gene>
<dbReference type="GO" id="GO:0006313">
    <property type="term" value="P:DNA transposition"/>
    <property type="evidence" value="ECO:0007669"/>
    <property type="project" value="InterPro"/>
</dbReference>
<dbReference type="PANTHER" id="PTHR33609:SF1">
    <property type="entry name" value="TRANSPOSASE"/>
    <property type="match status" value="1"/>
</dbReference>
<evidence type="ECO:0000313" key="1">
    <source>
        <dbReference type="EMBL" id="KEA60635.1"/>
    </source>
</evidence>
<dbReference type="InterPro" id="IPR002514">
    <property type="entry name" value="Transposase_8"/>
</dbReference>
<dbReference type="Pfam" id="PF01527">
    <property type="entry name" value="HTH_Tnp_1"/>
    <property type="match status" value="1"/>
</dbReference>
<dbReference type="AlphaFoldDB" id="A0A071MIV7"/>
<dbReference type="EMBL" id="JJOA01000005">
    <property type="protein sequence ID" value="KEA60635.1"/>
    <property type="molecule type" value="Genomic_DNA"/>
</dbReference>
<organism evidence="1">
    <name type="scientific">Burkholderia cenocepacia</name>
    <dbReference type="NCBI Taxonomy" id="95486"/>
    <lineage>
        <taxon>Bacteria</taxon>
        <taxon>Pseudomonadati</taxon>
        <taxon>Pseudomonadota</taxon>
        <taxon>Betaproteobacteria</taxon>
        <taxon>Burkholderiales</taxon>
        <taxon>Burkholderiaceae</taxon>
        <taxon>Burkholderia</taxon>
        <taxon>Burkholderia cepacia complex</taxon>
    </lineage>
</organism>
<dbReference type="PANTHER" id="PTHR33609">
    <property type="entry name" value="LOW CALCIUM RESPONSE LOCUS PROTEIN S"/>
    <property type="match status" value="1"/>
</dbReference>
<evidence type="ECO:0008006" key="2">
    <source>
        <dbReference type="Google" id="ProtNLM"/>
    </source>
</evidence>
<dbReference type="SUPFAM" id="SSF46689">
    <property type="entry name" value="Homeodomain-like"/>
    <property type="match status" value="1"/>
</dbReference>
<proteinExistence type="predicted"/>
<protein>
    <recommendedName>
        <fullName evidence="2">Transposase</fullName>
    </recommendedName>
</protein>
<reference evidence="1" key="1">
    <citation type="submission" date="2014-04" db="EMBL/GenBank/DDBJ databases">
        <title>In planta biocontrol of soil-borne Fusarium wilt of banana through a plant endophytic bacterium, Burkholderia cenocepacia 869T2.</title>
        <authorList>
            <person name="Ho Y.-N."/>
            <person name="Chiang H.-M."/>
            <person name="Chao C.-P."/>
            <person name="Su C.-C."/>
            <person name="Hsu H.-F."/>
            <person name="Guo C.-T."/>
            <person name="Hsieh J.-L."/>
            <person name="Huang C.-C."/>
        </authorList>
    </citation>
    <scope>NUCLEOTIDE SEQUENCE [LARGE SCALE GENOMIC DNA]</scope>
    <source>
        <strain evidence="1">869T2</strain>
    </source>
</reference>
<dbReference type="GO" id="GO:0004803">
    <property type="term" value="F:transposase activity"/>
    <property type="evidence" value="ECO:0007669"/>
    <property type="project" value="InterPro"/>
</dbReference>
<dbReference type="GO" id="GO:0003677">
    <property type="term" value="F:DNA binding"/>
    <property type="evidence" value="ECO:0007669"/>
    <property type="project" value="InterPro"/>
</dbReference>
<dbReference type="InterPro" id="IPR052546">
    <property type="entry name" value="Transposase_8_domain"/>
</dbReference>